<comment type="subcellular location">
    <subcellularLocation>
        <location evidence="1 5">Mitochondrion</location>
    </subcellularLocation>
</comment>
<dbReference type="Pfam" id="PF08583">
    <property type="entry name" value="Cmc1"/>
    <property type="match status" value="1"/>
</dbReference>
<dbReference type="AlphaFoldDB" id="A0AAW1DC77"/>
<evidence type="ECO:0000256" key="3">
    <source>
        <dbReference type="ARBA" id="ARBA00023128"/>
    </source>
</evidence>
<reference evidence="7 8" key="1">
    <citation type="submission" date="2022-12" db="EMBL/GenBank/DDBJ databases">
        <title>Chromosome-level genome assembly of true bugs.</title>
        <authorList>
            <person name="Ma L."/>
            <person name="Li H."/>
        </authorList>
    </citation>
    <scope>NUCLEOTIDE SEQUENCE [LARGE SCALE GENOMIC DNA]</scope>
    <source>
        <strain evidence="7">Lab_2022b</strain>
    </source>
</reference>
<sequence length="75" mass="8874">MHPDLSSHLHTDECNILIKKLEECHKNNSFGKFLGACNDFHRDVYKCLMNEREMNRKKNAEEARRRQGLKNDLSD</sequence>
<evidence type="ECO:0000256" key="5">
    <source>
        <dbReference type="RuleBase" id="RU364104"/>
    </source>
</evidence>
<protein>
    <recommendedName>
        <fullName evidence="5">COX assembly mitochondrial protein</fullName>
    </recommendedName>
</protein>
<dbReference type="PANTHER" id="PTHR22977">
    <property type="entry name" value="COX ASSEMBLY MITOCHONDRIAL PROTEIN"/>
    <property type="match status" value="1"/>
</dbReference>
<evidence type="ECO:0000256" key="2">
    <source>
        <dbReference type="ARBA" id="ARBA00007347"/>
    </source>
</evidence>
<evidence type="ECO:0000256" key="6">
    <source>
        <dbReference type="SAM" id="MobiDB-lite"/>
    </source>
</evidence>
<name>A0AAW1DC77_9HEMI</name>
<comment type="caution">
    <text evidence="7">The sequence shown here is derived from an EMBL/GenBank/DDBJ whole genome shotgun (WGS) entry which is preliminary data.</text>
</comment>
<dbReference type="EMBL" id="JAPXFL010000004">
    <property type="protein sequence ID" value="KAK9507683.1"/>
    <property type="molecule type" value="Genomic_DNA"/>
</dbReference>
<feature type="region of interest" description="Disordered" evidence="6">
    <location>
        <begin position="55"/>
        <end position="75"/>
    </location>
</feature>
<comment type="similarity">
    <text evidence="2 5">Belongs to the CMC family.</text>
</comment>
<evidence type="ECO:0000313" key="7">
    <source>
        <dbReference type="EMBL" id="KAK9507683.1"/>
    </source>
</evidence>
<keyword evidence="4" id="KW-1015">Disulfide bond</keyword>
<evidence type="ECO:0000256" key="1">
    <source>
        <dbReference type="ARBA" id="ARBA00004173"/>
    </source>
</evidence>
<dbReference type="Proteomes" id="UP001461498">
    <property type="component" value="Unassembled WGS sequence"/>
</dbReference>
<evidence type="ECO:0000256" key="4">
    <source>
        <dbReference type="ARBA" id="ARBA00023157"/>
    </source>
</evidence>
<evidence type="ECO:0000313" key="8">
    <source>
        <dbReference type="Proteomes" id="UP001461498"/>
    </source>
</evidence>
<dbReference type="PANTHER" id="PTHR22977:SF1">
    <property type="entry name" value="COX ASSEMBLY MITOCHONDRIAL PROTEIN 2 HOMOLOG"/>
    <property type="match status" value="1"/>
</dbReference>
<keyword evidence="8" id="KW-1185">Reference proteome</keyword>
<dbReference type="InterPro" id="IPR013892">
    <property type="entry name" value="Cyt_c_biogenesis_Cmc1-like"/>
</dbReference>
<dbReference type="GO" id="GO:0005739">
    <property type="term" value="C:mitochondrion"/>
    <property type="evidence" value="ECO:0007669"/>
    <property type="project" value="UniProtKB-SubCell"/>
</dbReference>
<proteinExistence type="inferred from homology"/>
<organism evidence="7 8">
    <name type="scientific">Rhynocoris fuscipes</name>
    <dbReference type="NCBI Taxonomy" id="488301"/>
    <lineage>
        <taxon>Eukaryota</taxon>
        <taxon>Metazoa</taxon>
        <taxon>Ecdysozoa</taxon>
        <taxon>Arthropoda</taxon>
        <taxon>Hexapoda</taxon>
        <taxon>Insecta</taxon>
        <taxon>Pterygota</taxon>
        <taxon>Neoptera</taxon>
        <taxon>Paraneoptera</taxon>
        <taxon>Hemiptera</taxon>
        <taxon>Heteroptera</taxon>
        <taxon>Panheteroptera</taxon>
        <taxon>Cimicomorpha</taxon>
        <taxon>Reduviidae</taxon>
        <taxon>Harpactorinae</taxon>
        <taxon>Harpactorini</taxon>
        <taxon>Rhynocoris</taxon>
    </lineage>
</organism>
<feature type="compositionally biased region" description="Basic and acidic residues" evidence="6">
    <location>
        <begin position="55"/>
        <end position="65"/>
    </location>
</feature>
<accession>A0AAW1DC77</accession>
<gene>
    <name evidence="7" type="ORF">O3M35_007484</name>
</gene>
<dbReference type="PROSITE" id="PS51808">
    <property type="entry name" value="CHCH"/>
    <property type="match status" value="1"/>
</dbReference>
<keyword evidence="3 5" id="KW-0496">Mitochondrion</keyword>